<dbReference type="PANTHER" id="PTHR35996:SF1">
    <property type="entry name" value="OS04G0528100 PROTEIN"/>
    <property type="match status" value="1"/>
</dbReference>
<keyword evidence="3" id="KW-1185">Reference proteome</keyword>
<comment type="caution">
    <text evidence="2">The sequence shown here is derived from an EMBL/GenBank/DDBJ whole genome shotgun (WGS) entry which is preliminary data.</text>
</comment>
<dbReference type="PANTHER" id="PTHR35996">
    <property type="entry name" value="OSJNBA0038O10.25 PROTEIN"/>
    <property type="match status" value="1"/>
</dbReference>
<feature type="compositionally biased region" description="Low complexity" evidence="1">
    <location>
        <begin position="63"/>
        <end position="82"/>
    </location>
</feature>
<organism evidence="2 3">
    <name type="scientific">Limnothrix redekei LRLZ20PSL1</name>
    <dbReference type="NCBI Taxonomy" id="3112953"/>
    <lineage>
        <taxon>Bacteria</taxon>
        <taxon>Bacillati</taxon>
        <taxon>Cyanobacteriota</taxon>
        <taxon>Cyanophyceae</taxon>
        <taxon>Pseudanabaenales</taxon>
        <taxon>Pseudanabaenaceae</taxon>
        <taxon>Limnothrix</taxon>
    </lineage>
</organism>
<evidence type="ECO:0000313" key="2">
    <source>
        <dbReference type="EMBL" id="MFG3817322.1"/>
    </source>
</evidence>
<dbReference type="InterPro" id="IPR040278">
    <property type="entry name" value="UPF0426"/>
</dbReference>
<reference evidence="3" key="1">
    <citation type="journal article" date="2024" name="Algal Res.">
        <title>Biochemical, toxicological and genomic investigation of a high-biomass producing Limnothrix strain isolated from Italian shallow drinking water reservoir.</title>
        <authorList>
            <person name="Simonazzi M."/>
            <person name="Shishido T.K."/>
            <person name="Delbaje E."/>
            <person name="Wahlsten M."/>
            <person name="Fewer D.P."/>
            <person name="Sivonen K."/>
            <person name="Pezzolesi L."/>
            <person name="Pistocchi R."/>
        </authorList>
    </citation>
    <scope>NUCLEOTIDE SEQUENCE [LARGE SCALE GENOMIC DNA]</scope>
    <source>
        <strain evidence="3">LRLZ20PSL1</strain>
    </source>
</reference>
<evidence type="ECO:0000313" key="3">
    <source>
        <dbReference type="Proteomes" id="UP001604335"/>
    </source>
</evidence>
<name>A0ABW7C954_9CYAN</name>
<evidence type="ECO:0008006" key="4">
    <source>
        <dbReference type="Google" id="ProtNLM"/>
    </source>
</evidence>
<protein>
    <recommendedName>
        <fullName evidence="4">DUF4351 domain-containing protein</fullName>
    </recommendedName>
</protein>
<accession>A0ABW7C954</accession>
<dbReference type="Proteomes" id="UP001604335">
    <property type="component" value="Unassembled WGS sequence"/>
</dbReference>
<dbReference type="EMBL" id="JAZAQF010000034">
    <property type="protein sequence ID" value="MFG3817322.1"/>
    <property type="molecule type" value="Genomic_DNA"/>
</dbReference>
<proteinExistence type="predicted"/>
<evidence type="ECO:0000256" key="1">
    <source>
        <dbReference type="SAM" id="MobiDB-lite"/>
    </source>
</evidence>
<sequence length="82" mass="8695">MQFVNGVSGPMFLEELKPLVEEGLKQPVSFLGGLASGLLRLDLNQDPIKSWLEQQLGSDRPNGSTESAPSSPSGGPQSISIE</sequence>
<feature type="region of interest" description="Disordered" evidence="1">
    <location>
        <begin position="53"/>
        <end position="82"/>
    </location>
</feature>
<dbReference type="RefSeq" id="WP_304441465.1">
    <property type="nucleotide sequence ID" value="NZ_JAZAQF010000034.1"/>
</dbReference>
<gene>
    <name evidence="2" type="ORF">VPK24_06700</name>
</gene>
<dbReference type="Pfam" id="PF26369">
    <property type="entry name" value="UPF0426"/>
    <property type="match status" value="1"/>
</dbReference>